<gene>
    <name evidence="8" type="ORF">DW787_03755</name>
</gene>
<evidence type="ECO:0000313" key="9">
    <source>
        <dbReference type="Proteomes" id="UP000286050"/>
    </source>
</evidence>
<dbReference type="NCBIfam" id="TIGR01733">
    <property type="entry name" value="AA-adenyl-dom"/>
    <property type="match status" value="1"/>
</dbReference>
<dbReference type="InterPro" id="IPR042099">
    <property type="entry name" value="ANL_N_sf"/>
</dbReference>
<dbReference type="Pfam" id="PF00501">
    <property type="entry name" value="AMP-binding"/>
    <property type="match status" value="1"/>
</dbReference>
<keyword evidence="3" id="KW-0067">ATP-binding</keyword>
<evidence type="ECO:0000256" key="1">
    <source>
        <dbReference type="ARBA" id="ARBA00022490"/>
    </source>
</evidence>
<reference evidence="8 9" key="1">
    <citation type="submission" date="2018-08" db="EMBL/GenBank/DDBJ databases">
        <title>A genome reference for cultivated species of the human gut microbiota.</title>
        <authorList>
            <person name="Zou Y."/>
            <person name="Xue W."/>
            <person name="Luo G."/>
        </authorList>
    </citation>
    <scope>NUCLEOTIDE SEQUENCE [LARGE SCALE GENOMIC DNA]</scope>
    <source>
        <strain evidence="8 9">AM30-5LB</strain>
    </source>
</reference>
<evidence type="ECO:0000256" key="4">
    <source>
        <dbReference type="ARBA" id="ARBA00054605"/>
    </source>
</evidence>
<proteinExistence type="inferred from homology"/>
<comment type="function">
    <text evidence="4">Catalyzes the first step in the D-alanylation of lipoteichoic acid (LTA), the activation of D-alanine and its transfer onto the D-alanyl carrier protein (Dcp) DltC. In an ATP-dependent two-step reaction, forms a high energy D-alanyl-AMP intermediate, followed by transfer of the D-alanyl residue as a thiol ester to the phosphopantheinyl prosthetic group of the Dcp. D-alanylation of LTA plays an important role in modulating the properties of the cell wall in Gram-positive bacteria, influencing the net charge of the cell wall.</text>
</comment>
<dbReference type="InterPro" id="IPR045851">
    <property type="entry name" value="AMP-bd_C_sf"/>
</dbReference>
<keyword evidence="1" id="KW-0963">Cytoplasm</keyword>
<dbReference type="GO" id="GO:0043041">
    <property type="term" value="P:amino acid activation for nonribosomal peptide biosynthetic process"/>
    <property type="evidence" value="ECO:0007669"/>
    <property type="project" value="TreeGrafter"/>
</dbReference>
<evidence type="ECO:0000259" key="6">
    <source>
        <dbReference type="Pfam" id="PF00501"/>
    </source>
</evidence>
<dbReference type="SUPFAM" id="SSF56801">
    <property type="entry name" value="Acetyl-CoA synthetase-like"/>
    <property type="match status" value="1"/>
</dbReference>
<dbReference type="InterPro" id="IPR020845">
    <property type="entry name" value="AMP-binding_CS"/>
</dbReference>
<keyword evidence="2" id="KW-0547">Nucleotide-binding</keyword>
<dbReference type="Proteomes" id="UP000286050">
    <property type="component" value="Unassembled WGS sequence"/>
</dbReference>
<name>A0A414FYH2_9ACTN</name>
<sequence>MEYLENIERVAREWPCRTAVRTSTGMSLTYRELWAASEALAEQVGKLVERGMPVIVYGNKDPFMVVCLLACMKAGCPYVPIDGNSVPPQRTASIATQIRASMTGDAGIEAPLVLAVGSFPTCDDMPPVTVIEHRTIGDLVAATGHSDRDRWIDGEDLAYILFTSGSTGAPKGVEVTAACFDNFCAWDLELVHGNTPERSDGRVWLDQAPFSFDLSVFELAGALGGGGTLYSLAAETQLSMAAQFAALKESGADIWVSTPSFAELCLANADFDQSAMPELRLFLFCGETLPNATAARLLERFPRARVVNTYGPTESTVAVTSVEVTTEMAASPEPLPVGAPRLGTRIRIVDEEGRSVPAGTFGEVVIEGDTVARGYFGRPDLTTRVFDTAVLDGAAVRAYRTGDEGYLDAEGMLHFRGRLDLQVKLNGFRIELGEIEGHLRRLPEIAAAAVAPVYRDGKISHLVAHVVPSEPLGDTPFRAGLALKERLAEFLPHYMVPKKVAFHESLPMTGNGKLDRRALTEKK</sequence>
<dbReference type="EMBL" id="QSJI01000002">
    <property type="protein sequence ID" value="RHD56663.1"/>
    <property type="molecule type" value="Genomic_DNA"/>
</dbReference>
<evidence type="ECO:0000256" key="2">
    <source>
        <dbReference type="ARBA" id="ARBA00022741"/>
    </source>
</evidence>
<dbReference type="Gene3D" id="3.30.300.30">
    <property type="match status" value="1"/>
</dbReference>
<dbReference type="FunFam" id="3.30.300.30:FF:000012">
    <property type="entry name" value="D-alanine--D-alanyl carrier protein ligase"/>
    <property type="match status" value="1"/>
</dbReference>
<evidence type="ECO:0000259" key="7">
    <source>
        <dbReference type="Pfam" id="PF13193"/>
    </source>
</evidence>
<dbReference type="InterPro" id="IPR010071">
    <property type="entry name" value="AA_adenyl_dom"/>
</dbReference>
<dbReference type="PROSITE" id="PS00455">
    <property type="entry name" value="AMP_BINDING"/>
    <property type="match status" value="1"/>
</dbReference>
<dbReference type="RefSeq" id="WP_118271683.1">
    <property type="nucleotide sequence ID" value="NZ_QSJI01000002.1"/>
</dbReference>
<accession>A0A414FYH2</accession>
<dbReference type="GO" id="GO:0031177">
    <property type="term" value="F:phosphopantetheine binding"/>
    <property type="evidence" value="ECO:0007669"/>
    <property type="project" value="TreeGrafter"/>
</dbReference>
<dbReference type="InterPro" id="IPR000873">
    <property type="entry name" value="AMP-dep_synth/lig_dom"/>
</dbReference>
<organism evidence="8 9">
    <name type="scientific">Collinsella intestinalis</name>
    <dbReference type="NCBI Taxonomy" id="147207"/>
    <lineage>
        <taxon>Bacteria</taxon>
        <taxon>Bacillati</taxon>
        <taxon>Actinomycetota</taxon>
        <taxon>Coriobacteriia</taxon>
        <taxon>Coriobacteriales</taxon>
        <taxon>Coriobacteriaceae</taxon>
        <taxon>Collinsella</taxon>
    </lineage>
</organism>
<dbReference type="GO" id="GO:0044550">
    <property type="term" value="P:secondary metabolite biosynthetic process"/>
    <property type="evidence" value="ECO:0007669"/>
    <property type="project" value="TreeGrafter"/>
</dbReference>
<comment type="similarity">
    <text evidence="5">Belongs to the ATP-dependent AMP-binding enzyme family. DltA subfamily.</text>
</comment>
<comment type="caution">
    <text evidence="8">The sequence shown here is derived from an EMBL/GenBank/DDBJ whole genome shotgun (WGS) entry which is preliminary data.</text>
</comment>
<dbReference type="Gene3D" id="3.40.50.12780">
    <property type="entry name" value="N-terminal domain of ligase-like"/>
    <property type="match status" value="1"/>
</dbReference>
<dbReference type="Pfam" id="PF13193">
    <property type="entry name" value="AMP-binding_C"/>
    <property type="match status" value="1"/>
</dbReference>
<dbReference type="PANTHER" id="PTHR45527">
    <property type="entry name" value="NONRIBOSOMAL PEPTIDE SYNTHETASE"/>
    <property type="match status" value="1"/>
</dbReference>
<dbReference type="PANTHER" id="PTHR45527:SF1">
    <property type="entry name" value="FATTY ACID SYNTHASE"/>
    <property type="match status" value="1"/>
</dbReference>
<evidence type="ECO:0000256" key="3">
    <source>
        <dbReference type="ARBA" id="ARBA00022840"/>
    </source>
</evidence>
<feature type="domain" description="AMP-binding enzyme C-terminal" evidence="7">
    <location>
        <begin position="434"/>
        <end position="513"/>
    </location>
</feature>
<dbReference type="InterPro" id="IPR025110">
    <property type="entry name" value="AMP-bd_C"/>
</dbReference>
<protein>
    <submittedName>
        <fullName evidence="8">Amino acid adenylation domain-containing protein</fullName>
    </submittedName>
</protein>
<feature type="domain" description="AMP-dependent synthetase/ligase" evidence="6">
    <location>
        <begin position="8"/>
        <end position="376"/>
    </location>
</feature>
<evidence type="ECO:0000256" key="5">
    <source>
        <dbReference type="ARBA" id="ARBA00061336"/>
    </source>
</evidence>
<dbReference type="GO" id="GO:0005524">
    <property type="term" value="F:ATP binding"/>
    <property type="evidence" value="ECO:0007669"/>
    <property type="project" value="UniProtKB-KW"/>
</dbReference>
<evidence type="ECO:0000313" key="8">
    <source>
        <dbReference type="EMBL" id="RHD56663.1"/>
    </source>
</evidence>
<dbReference type="GO" id="GO:0005737">
    <property type="term" value="C:cytoplasm"/>
    <property type="evidence" value="ECO:0007669"/>
    <property type="project" value="TreeGrafter"/>
</dbReference>
<dbReference type="NCBIfam" id="NF003417">
    <property type="entry name" value="PRK04813.1"/>
    <property type="match status" value="1"/>
</dbReference>
<dbReference type="AlphaFoldDB" id="A0A414FYH2"/>